<dbReference type="Pfam" id="PF00239">
    <property type="entry name" value="Resolvase"/>
    <property type="match status" value="1"/>
</dbReference>
<dbReference type="CDD" id="cd03768">
    <property type="entry name" value="SR_ResInv"/>
    <property type="match status" value="1"/>
</dbReference>
<sequence length="129" mass="14699">MNIGYVRVSAVEQNEAKQIEALKKYNMDKVFTEKVSVKSADRPELKVMMKFAREGDTIYIYSLDRLARSTKDLLDIVEELQSKGIHLVSHKENMDTATDTGRLMITMIGAIVEFERINLLEGQKEGMAK</sequence>
<dbReference type="Proteomes" id="UP001623660">
    <property type="component" value="Unassembled WGS sequence"/>
</dbReference>
<comment type="similarity">
    <text evidence="1">Belongs to the site-specific recombinase resolvase family.</text>
</comment>
<keyword evidence="4" id="KW-1185">Reference proteome</keyword>
<reference evidence="3 4" key="1">
    <citation type="submission" date="2024-11" db="EMBL/GenBank/DDBJ databases">
        <authorList>
            <person name="Heng Y.C."/>
            <person name="Lim A.C.H."/>
            <person name="Lee J.K.Y."/>
            <person name="Kittelmann S."/>
        </authorList>
    </citation>
    <scope>NUCLEOTIDE SEQUENCE [LARGE SCALE GENOMIC DNA]</scope>
    <source>
        <strain evidence="3 4">WILCCON 0269</strain>
    </source>
</reference>
<dbReference type="PROSITE" id="PS51736">
    <property type="entry name" value="RECOMBINASES_3"/>
    <property type="match status" value="1"/>
</dbReference>
<protein>
    <submittedName>
        <fullName evidence="3">Recombinase family protein</fullName>
    </submittedName>
</protein>
<evidence type="ECO:0000313" key="3">
    <source>
        <dbReference type="EMBL" id="MFL0197719.1"/>
    </source>
</evidence>
<dbReference type="EMBL" id="JBJHZX010000036">
    <property type="protein sequence ID" value="MFL0197719.1"/>
    <property type="molecule type" value="Genomic_DNA"/>
</dbReference>
<evidence type="ECO:0000259" key="2">
    <source>
        <dbReference type="PROSITE" id="PS51736"/>
    </source>
</evidence>
<dbReference type="InterPro" id="IPR050639">
    <property type="entry name" value="SSR_resolvase"/>
</dbReference>
<comment type="caution">
    <text evidence="3">The sequence shown here is derived from an EMBL/GenBank/DDBJ whole genome shotgun (WGS) entry which is preliminary data.</text>
</comment>
<dbReference type="SMART" id="SM00857">
    <property type="entry name" value="Resolvase"/>
    <property type="match status" value="1"/>
</dbReference>
<proteinExistence type="inferred from homology"/>
<organism evidence="3 4">
    <name type="scientific">Candidatus Clostridium eludens</name>
    <dbReference type="NCBI Taxonomy" id="3381663"/>
    <lineage>
        <taxon>Bacteria</taxon>
        <taxon>Bacillati</taxon>
        <taxon>Bacillota</taxon>
        <taxon>Clostridia</taxon>
        <taxon>Eubacteriales</taxon>
        <taxon>Clostridiaceae</taxon>
        <taxon>Clostridium</taxon>
    </lineage>
</organism>
<dbReference type="InterPro" id="IPR036162">
    <property type="entry name" value="Resolvase-like_N_sf"/>
</dbReference>
<dbReference type="RefSeq" id="WP_406793824.1">
    <property type="nucleotide sequence ID" value="NZ_JBJHZX010000036.1"/>
</dbReference>
<gene>
    <name evidence="3" type="ORF">ACJDU8_19420</name>
</gene>
<dbReference type="SUPFAM" id="SSF53041">
    <property type="entry name" value="Resolvase-like"/>
    <property type="match status" value="1"/>
</dbReference>
<dbReference type="PANTHER" id="PTHR30461:SF26">
    <property type="entry name" value="RESOLVASE HOMOLOG YNEB"/>
    <property type="match status" value="1"/>
</dbReference>
<evidence type="ECO:0000256" key="1">
    <source>
        <dbReference type="ARBA" id="ARBA00009913"/>
    </source>
</evidence>
<name>A0ABW8SNR7_9CLOT</name>
<accession>A0ABW8SNR7</accession>
<evidence type="ECO:0000313" key="4">
    <source>
        <dbReference type="Proteomes" id="UP001623660"/>
    </source>
</evidence>
<dbReference type="PANTHER" id="PTHR30461">
    <property type="entry name" value="DNA-INVERTASE FROM LAMBDOID PROPHAGE"/>
    <property type="match status" value="1"/>
</dbReference>
<dbReference type="InterPro" id="IPR006119">
    <property type="entry name" value="Resolv_N"/>
</dbReference>
<dbReference type="Gene3D" id="3.40.50.1390">
    <property type="entry name" value="Resolvase, N-terminal catalytic domain"/>
    <property type="match status" value="1"/>
</dbReference>
<feature type="domain" description="Resolvase/invertase-type recombinase catalytic" evidence="2">
    <location>
        <begin position="1"/>
        <end position="129"/>
    </location>
</feature>